<feature type="transmembrane region" description="Helical" evidence="2">
    <location>
        <begin position="12"/>
        <end position="33"/>
    </location>
</feature>
<accession>A0AA37HNP9</accession>
<feature type="region of interest" description="Disordered" evidence="1">
    <location>
        <begin position="231"/>
        <end position="261"/>
    </location>
</feature>
<keyword evidence="2" id="KW-0472">Membrane</keyword>
<feature type="compositionally biased region" description="Basic and acidic residues" evidence="1">
    <location>
        <begin position="252"/>
        <end position="261"/>
    </location>
</feature>
<evidence type="ECO:0008006" key="5">
    <source>
        <dbReference type="Google" id="ProtNLM"/>
    </source>
</evidence>
<feature type="transmembrane region" description="Helical" evidence="2">
    <location>
        <begin position="145"/>
        <end position="166"/>
    </location>
</feature>
<comment type="caution">
    <text evidence="3">The sequence shown here is derived from an EMBL/GenBank/DDBJ whole genome shotgun (WGS) entry which is preliminary data.</text>
</comment>
<keyword evidence="2" id="KW-0812">Transmembrane</keyword>
<feature type="transmembrane region" description="Helical" evidence="2">
    <location>
        <begin position="187"/>
        <end position="214"/>
    </location>
</feature>
<keyword evidence="2" id="KW-1133">Transmembrane helix</keyword>
<evidence type="ECO:0000256" key="2">
    <source>
        <dbReference type="SAM" id="Phobius"/>
    </source>
</evidence>
<evidence type="ECO:0000313" key="3">
    <source>
        <dbReference type="EMBL" id="GJD78815.1"/>
    </source>
</evidence>
<dbReference type="AlphaFoldDB" id="A0AA37HNP9"/>
<organism evidence="3 4">
    <name type="scientific">Methylobacterium gregans</name>
    <dbReference type="NCBI Taxonomy" id="374424"/>
    <lineage>
        <taxon>Bacteria</taxon>
        <taxon>Pseudomonadati</taxon>
        <taxon>Pseudomonadota</taxon>
        <taxon>Alphaproteobacteria</taxon>
        <taxon>Hyphomicrobiales</taxon>
        <taxon>Methylobacteriaceae</taxon>
        <taxon>Methylobacterium</taxon>
    </lineage>
</organism>
<dbReference type="PANTHER" id="PTHR34219">
    <property type="entry name" value="IRON-REGULATED INNER MEMBRANE PROTEIN-RELATED"/>
    <property type="match status" value="1"/>
</dbReference>
<dbReference type="EMBL" id="BPQM01000043">
    <property type="protein sequence ID" value="GJD78815.1"/>
    <property type="molecule type" value="Genomic_DNA"/>
</dbReference>
<name>A0AA37HNP9_9HYPH</name>
<protein>
    <recommendedName>
        <fullName evidence="5">PepSY-associated TM helix domain protein</fullName>
    </recommendedName>
</protein>
<dbReference type="PANTHER" id="PTHR34219:SF3">
    <property type="entry name" value="BLL7967 PROTEIN"/>
    <property type="match status" value="1"/>
</dbReference>
<reference evidence="3" key="1">
    <citation type="journal article" date="2016" name="Front. Microbiol.">
        <title>Genome Sequence of the Piezophilic, Mesophilic Sulfate-Reducing Bacterium Desulfovibrio indicus J2T.</title>
        <authorList>
            <person name="Cao J."/>
            <person name="Maignien L."/>
            <person name="Shao Z."/>
            <person name="Alain K."/>
            <person name="Jebbar M."/>
        </authorList>
    </citation>
    <scope>NUCLEOTIDE SEQUENCE</scope>
    <source>
        <strain evidence="3">NBRC 103626</strain>
    </source>
</reference>
<reference evidence="3" key="2">
    <citation type="submission" date="2021-08" db="EMBL/GenBank/DDBJ databases">
        <authorList>
            <person name="Tani A."/>
            <person name="Ola A."/>
            <person name="Ogura Y."/>
            <person name="Katsura K."/>
            <person name="Hayashi T."/>
        </authorList>
    </citation>
    <scope>NUCLEOTIDE SEQUENCE</scope>
    <source>
        <strain evidence="3">NBRC 103626</strain>
    </source>
</reference>
<dbReference type="InterPro" id="IPR005625">
    <property type="entry name" value="PepSY-ass_TM"/>
</dbReference>
<dbReference type="RefSeq" id="WP_238302522.1">
    <property type="nucleotide sequence ID" value="NZ_BPQM01000043.1"/>
</dbReference>
<feature type="transmembrane region" description="Helical" evidence="2">
    <location>
        <begin position="350"/>
        <end position="379"/>
    </location>
</feature>
<evidence type="ECO:0000256" key="1">
    <source>
        <dbReference type="SAM" id="MobiDB-lite"/>
    </source>
</evidence>
<sequence length="399" mass="42908">MLRTILFRIHWALGLTAGLVLALMGVTGALMSYEEAVVDALNAGPLAVEAGARTRLGPEALVARIEAQHRGLRVSGLGIPGDPGRAVRVRFAGTGPGEHPPARYVDPYDGADRGAVAGETTFETIRALHRWLLIPGGGRGWGRTATGLCAVALLVFLGTGLYLRWPKLHGWRVWLRLSVARPGRPRWWSLHAVVGTWVIPVYAVMALSGLWWSYESYRAGATYLLTGNWPEARPQRGGPGRPEGMAQPDAGRGAERGRGERRPAALDAAWQTFTAGEGAGAALSLLTMPGERGEPNIRIRYTRSGDGPSSRTDLTYDAGTGALLSASRPADKTLGRQIADNMLEVHRGRFFGPVLALVFCLAALAMPLFAGTGLTLYVLRRRAARRRRAAPPLGRPVQV</sequence>
<proteinExistence type="predicted"/>
<evidence type="ECO:0000313" key="4">
    <source>
        <dbReference type="Proteomes" id="UP001055108"/>
    </source>
</evidence>
<dbReference type="Proteomes" id="UP001055108">
    <property type="component" value="Unassembled WGS sequence"/>
</dbReference>
<dbReference type="Pfam" id="PF03929">
    <property type="entry name" value="PepSY_TM"/>
    <property type="match status" value="1"/>
</dbReference>
<gene>
    <name evidence="3" type="ORF">NBEOAGPD_2034</name>
</gene>
<keyword evidence="4" id="KW-1185">Reference proteome</keyword>